<dbReference type="Proteomes" id="UP000507470">
    <property type="component" value="Unassembled WGS sequence"/>
</dbReference>
<protein>
    <submittedName>
        <fullName evidence="2">Uncharacterized protein</fullName>
    </submittedName>
</protein>
<keyword evidence="1" id="KW-0472">Membrane</keyword>
<keyword evidence="1" id="KW-1133">Transmembrane helix</keyword>
<evidence type="ECO:0000313" key="2">
    <source>
        <dbReference type="EMBL" id="CAC5389544.1"/>
    </source>
</evidence>
<evidence type="ECO:0000256" key="1">
    <source>
        <dbReference type="SAM" id="Phobius"/>
    </source>
</evidence>
<organism evidence="2 3">
    <name type="scientific">Mytilus coruscus</name>
    <name type="common">Sea mussel</name>
    <dbReference type="NCBI Taxonomy" id="42192"/>
    <lineage>
        <taxon>Eukaryota</taxon>
        <taxon>Metazoa</taxon>
        <taxon>Spiralia</taxon>
        <taxon>Lophotrochozoa</taxon>
        <taxon>Mollusca</taxon>
        <taxon>Bivalvia</taxon>
        <taxon>Autobranchia</taxon>
        <taxon>Pteriomorphia</taxon>
        <taxon>Mytilida</taxon>
        <taxon>Mytiloidea</taxon>
        <taxon>Mytilidae</taxon>
        <taxon>Mytilinae</taxon>
        <taxon>Mytilus</taxon>
    </lineage>
</organism>
<dbReference type="EMBL" id="CACVKT020004349">
    <property type="protein sequence ID" value="CAC5389544.1"/>
    <property type="molecule type" value="Genomic_DNA"/>
</dbReference>
<accession>A0A6J8C3A9</accession>
<gene>
    <name evidence="2" type="ORF">MCOR_24702</name>
</gene>
<proteinExistence type="predicted"/>
<sequence>MTEQKHAIKRDYHKENKCAISMIFQNTSSCLFNDFGNMSISYSCTGLNNYSQAFLKTEESKLLPGCSNIYPQLNKTRIMFDRKFDDCSTVNHDSQTSNITLCIDIDLDICTFNLSEMIWKDPNCFQSNRLLIECKCEEGVPNALSADAQKKKFSMDIGALVGMVVDIVLLAFVVSISCLIRRSGSCRQSTENQENVPDNSDYIGKQGATLPSISNGIHEQNSHCNGTKNNFNTNIYDSAIEEV</sequence>
<keyword evidence="3" id="KW-1185">Reference proteome</keyword>
<keyword evidence="1" id="KW-0812">Transmembrane</keyword>
<reference evidence="2 3" key="1">
    <citation type="submission" date="2020-06" db="EMBL/GenBank/DDBJ databases">
        <authorList>
            <person name="Li R."/>
            <person name="Bekaert M."/>
        </authorList>
    </citation>
    <scope>NUCLEOTIDE SEQUENCE [LARGE SCALE GENOMIC DNA]</scope>
    <source>
        <strain evidence="3">wild</strain>
    </source>
</reference>
<dbReference type="OrthoDB" id="6201254at2759"/>
<name>A0A6J8C3A9_MYTCO</name>
<dbReference type="AlphaFoldDB" id="A0A6J8C3A9"/>
<evidence type="ECO:0000313" key="3">
    <source>
        <dbReference type="Proteomes" id="UP000507470"/>
    </source>
</evidence>
<feature type="transmembrane region" description="Helical" evidence="1">
    <location>
        <begin position="157"/>
        <end position="180"/>
    </location>
</feature>